<dbReference type="AlphaFoldDB" id="A0A225E176"/>
<sequence>MTTDTDLQRMMDDGCPNFQIEDFQPYNLAELLAKFEIV</sequence>
<protein>
    <submittedName>
        <fullName evidence="1">Uncharacterized protein</fullName>
    </submittedName>
</protein>
<proteinExistence type="predicted"/>
<reference evidence="2" key="1">
    <citation type="submission" date="2017-06" db="EMBL/GenBank/DDBJ databases">
        <title>Genome analysis of Fimbriiglobus ruber SP5, the first member of the order Planctomycetales with confirmed chitinolytic capability.</title>
        <authorList>
            <person name="Ravin N.V."/>
            <person name="Rakitin A.L."/>
            <person name="Ivanova A.A."/>
            <person name="Beletsky A.V."/>
            <person name="Kulichevskaya I.S."/>
            <person name="Mardanov A.V."/>
            <person name="Dedysh S.N."/>
        </authorList>
    </citation>
    <scope>NUCLEOTIDE SEQUENCE [LARGE SCALE GENOMIC DNA]</scope>
    <source>
        <strain evidence="2">SP5</strain>
    </source>
</reference>
<accession>A0A225E176</accession>
<organism evidence="1 2">
    <name type="scientific">Fimbriiglobus ruber</name>
    <dbReference type="NCBI Taxonomy" id="1908690"/>
    <lineage>
        <taxon>Bacteria</taxon>
        <taxon>Pseudomonadati</taxon>
        <taxon>Planctomycetota</taxon>
        <taxon>Planctomycetia</taxon>
        <taxon>Gemmatales</taxon>
        <taxon>Gemmataceae</taxon>
        <taxon>Fimbriiglobus</taxon>
    </lineage>
</organism>
<comment type="caution">
    <text evidence="1">The sequence shown here is derived from an EMBL/GenBank/DDBJ whole genome shotgun (WGS) entry which is preliminary data.</text>
</comment>
<evidence type="ECO:0000313" key="2">
    <source>
        <dbReference type="Proteomes" id="UP000214646"/>
    </source>
</evidence>
<keyword evidence="2" id="KW-1185">Reference proteome</keyword>
<evidence type="ECO:0000313" key="1">
    <source>
        <dbReference type="EMBL" id="OWK42117.1"/>
    </source>
</evidence>
<dbReference type="Proteomes" id="UP000214646">
    <property type="component" value="Unassembled WGS sequence"/>
</dbReference>
<gene>
    <name evidence="1" type="ORF">FRUB_04195</name>
</gene>
<name>A0A225E176_9BACT</name>
<dbReference type="EMBL" id="NIDE01000005">
    <property type="protein sequence ID" value="OWK42117.1"/>
    <property type="molecule type" value="Genomic_DNA"/>
</dbReference>